<dbReference type="InterPro" id="IPR036890">
    <property type="entry name" value="HATPase_C_sf"/>
</dbReference>
<dbReference type="InterPro" id="IPR004358">
    <property type="entry name" value="Sig_transdc_His_kin-like_C"/>
</dbReference>
<dbReference type="CDD" id="cd00130">
    <property type="entry name" value="PAS"/>
    <property type="match status" value="1"/>
</dbReference>
<dbReference type="PROSITE" id="PS50113">
    <property type="entry name" value="PAC"/>
    <property type="match status" value="1"/>
</dbReference>
<dbReference type="PROSITE" id="PS50109">
    <property type="entry name" value="HIS_KIN"/>
    <property type="match status" value="1"/>
</dbReference>
<dbReference type="SMART" id="SM00387">
    <property type="entry name" value="HATPase_c"/>
    <property type="match status" value="1"/>
</dbReference>
<dbReference type="EC" id="2.7.13.3" evidence="2"/>
<keyword evidence="12" id="KW-1185">Reference proteome</keyword>
<dbReference type="Pfam" id="PF08447">
    <property type="entry name" value="PAS_3"/>
    <property type="match status" value="1"/>
</dbReference>
<dbReference type="InterPro" id="IPR036097">
    <property type="entry name" value="HisK_dim/P_sf"/>
</dbReference>
<accession>A0ABU1EPJ4</accession>
<reference evidence="12" key="1">
    <citation type="submission" date="2023-07" db="EMBL/GenBank/DDBJ databases">
        <title>Christiangramia sp. SM2212., a novel bacterium of the family Flavobacteriaceae isolated from the sea sediment.</title>
        <authorList>
            <person name="Wang J."/>
            <person name="Zhang X."/>
        </authorList>
    </citation>
    <scope>NUCLEOTIDE SEQUENCE [LARGE SCALE GENOMIC DNA]</scope>
    <source>
        <strain evidence="12">SM2212</strain>
    </source>
</reference>
<dbReference type="InterPro" id="IPR050736">
    <property type="entry name" value="Sensor_HK_Regulatory"/>
</dbReference>
<dbReference type="NCBIfam" id="TIGR00229">
    <property type="entry name" value="sensory_box"/>
    <property type="match status" value="1"/>
</dbReference>
<feature type="domain" description="PAS" evidence="9">
    <location>
        <begin position="172"/>
        <end position="242"/>
    </location>
</feature>
<protein>
    <recommendedName>
        <fullName evidence="2">histidine kinase</fullName>
        <ecNumber evidence="2">2.7.13.3</ecNumber>
    </recommendedName>
</protein>
<evidence type="ECO:0000259" key="10">
    <source>
        <dbReference type="PROSITE" id="PS50113"/>
    </source>
</evidence>
<evidence type="ECO:0000256" key="3">
    <source>
        <dbReference type="ARBA" id="ARBA00022553"/>
    </source>
</evidence>
<dbReference type="InterPro" id="IPR013655">
    <property type="entry name" value="PAS_fold_3"/>
</dbReference>
<dbReference type="Pfam" id="PF00512">
    <property type="entry name" value="HisKA"/>
    <property type="match status" value="1"/>
</dbReference>
<evidence type="ECO:0000256" key="6">
    <source>
        <dbReference type="ARBA" id="ARBA00023012"/>
    </source>
</evidence>
<evidence type="ECO:0000313" key="11">
    <source>
        <dbReference type="EMBL" id="MDR5590305.1"/>
    </source>
</evidence>
<dbReference type="InterPro" id="IPR000700">
    <property type="entry name" value="PAS-assoc_C"/>
</dbReference>
<dbReference type="InterPro" id="IPR013656">
    <property type="entry name" value="PAS_4"/>
</dbReference>
<dbReference type="SMART" id="SM00091">
    <property type="entry name" value="PAS"/>
    <property type="match status" value="2"/>
</dbReference>
<evidence type="ECO:0000256" key="2">
    <source>
        <dbReference type="ARBA" id="ARBA00012438"/>
    </source>
</evidence>
<comment type="catalytic activity">
    <reaction evidence="1">
        <text>ATP + protein L-histidine = ADP + protein N-phospho-L-histidine.</text>
        <dbReference type="EC" id="2.7.13.3"/>
    </reaction>
</comment>
<dbReference type="SMART" id="SM00388">
    <property type="entry name" value="HisKA"/>
    <property type="match status" value="1"/>
</dbReference>
<dbReference type="PANTHER" id="PTHR43711:SF1">
    <property type="entry name" value="HISTIDINE KINASE 1"/>
    <property type="match status" value="1"/>
</dbReference>
<evidence type="ECO:0000259" key="9">
    <source>
        <dbReference type="PROSITE" id="PS50112"/>
    </source>
</evidence>
<dbReference type="SUPFAM" id="SSF55785">
    <property type="entry name" value="PYP-like sensor domain (PAS domain)"/>
    <property type="match status" value="2"/>
</dbReference>
<dbReference type="Gene3D" id="1.10.287.130">
    <property type="match status" value="1"/>
</dbReference>
<evidence type="ECO:0000256" key="7">
    <source>
        <dbReference type="SAM" id="Coils"/>
    </source>
</evidence>
<keyword evidence="3" id="KW-0597">Phosphoprotein</keyword>
<dbReference type="InterPro" id="IPR005467">
    <property type="entry name" value="His_kinase_dom"/>
</dbReference>
<dbReference type="InterPro" id="IPR003661">
    <property type="entry name" value="HisK_dim/P_dom"/>
</dbReference>
<comment type="caution">
    <text evidence="11">The sequence shown here is derived from an EMBL/GenBank/DDBJ whole genome shotgun (WGS) entry which is preliminary data.</text>
</comment>
<keyword evidence="7" id="KW-0175">Coiled coil</keyword>
<name>A0ABU1EPJ4_9FLAO</name>
<evidence type="ECO:0000259" key="8">
    <source>
        <dbReference type="PROSITE" id="PS50109"/>
    </source>
</evidence>
<dbReference type="RefSeq" id="WP_309561178.1">
    <property type="nucleotide sequence ID" value="NZ_JAVJIU010000002.1"/>
</dbReference>
<dbReference type="PRINTS" id="PR00344">
    <property type="entry name" value="BCTRLSENSOR"/>
</dbReference>
<dbReference type="SUPFAM" id="SSF47384">
    <property type="entry name" value="Homodimeric domain of signal transducing histidine kinase"/>
    <property type="match status" value="1"/>
</dbReference>
<dbReference type="InterPro" id="IPR000014">
    <property type="entry name" value="PAS"/>
</dbReference>
<dbReference type="CDD" id="cd00082">
    <property type="entry name" value="HisKA"/>
    <property type="match status" value="1"/>
</dbReference>
<keyword evidence="6" id="KW-0902">Two-component regulatory system</keyword>
<dbReference type="Pfam" id="PF02518">
    <property type="entry name" value="HATPase_c"/>
    <property type="match status" value="1"/>
</dbReference>
<dbReference type="PROSITE" id="PS50112">
    <property type="entry name" value="PAS"/>
    <property type="match status" value="1"/>
</dbReference>
<sequence>MMKQDLRIKELEQELAKREEEIEQLKNRNYALADSISGLKDEVYKYEELVHSSKSLIAIFMGEDHVIDIANESIREVWGKGHDVIGKPLLELLPELKSQGIKELLDQVYQTGIAYHADELPIELVIDGKPEIRYFDFTYQPQKNIDGEIIGVADIATDVTKQTLLNKKIKKNGKEFRELVNFMPHKITHSDPEGNTLYCNQSWLDYTGKTEEQFIEEPWTSLIHPEDKAETEKMVGKSLGDGSEIDLEVRLLDYNGEYKWHLCRATCVKDEEGNISSWISSSTEIQKLKEEEELKEGFLKLVSHELKTPVTSIKGYVQLLLSILSKESSEVNKSVSVKPYLNRIETQVERLIRLISEMLDLSRIEQNELKLKPETFNINQHVEEIIEDITFSNKEIQIKLDNHFECDVSADKDRIGQVIINFITNAYKYSPEDNRVDVKIWKCDDEFVAITVLDHGIGINQNEIHQIFKKFYRVPGDRDETYAGFGIGLFLSNNIIERHNGKINVKSEFGKGSEFTFTLPIKQTN</sequence>
<dbReference type="Pfam" id="PF08448">
    <property type="entry name" value="PAS_4"/>
    <property type="match status" value="1"/>
</dbReference>
<evidence type="ECO:0000256" key="4">
    <source>
        <dbReference type="ARBA" id="ARBA00022679"/>
    </source>
</evidence>
<dbReference type="PANTHER" id="PTHR43711">
    <property type="entry name" value="TWO-COMPONENT HISTIDINE KINASE"/>
    <property type="match status" value="1"/>
</dbReference>
<feature type="domain" description="Histidine kinase" evidence="8">
    <location>
        <begin position="301"/>
        <end position="523"/>
    </location>
</feature>
<gene>
    <name evidence="11" type="ORF">RE431_06615</name>
</gene>
<dbReference type="Gene3D" id="3.30.450.20">
    <property type="entry name" value="PAS domain"/>
    <property type="match status" value="2"/>
</dbReference>
<dbReference type="EMBL" id="JAVJIU010000002">
    <property type="protein sequence ID" value="MDR5590305.1"/>
    <property type="molecule type" value="Genomic_DNA"/>
</dbReference>
<dbReference type="InterPro" id="IPR001610">
    <property type="entry name" value="PAC"/>
</dbReference>
<evidence type="ECO:0000256" key="1">
    <source>
        <dbReference type="ARBA" id="ARBA00000085"/>
    </source>
</evidence>
<dbReference type="GO" id="GO:0005524">
    <property type="term" value="F:ATP binding"/>
    <property type="evidence" value="ECO:0007669"/>
    <property type="project" value="UniProtKB-KW"/>
</dbReference>
<feature type="domain" description="PAC" evidence="10">
    <location>
        <begin position="245"/>
        <end position="297"/>
    </location>
</feature>
<evidence type="ECO:0000313" key="12">
    <source>
        <dbReference type="Proteomes" id="UP001257234"/>
    </source>
</evidence>
<dbReference type="InterPro" id="IPR035965">
    <property type="entry name" value="PAS-like_dom_sf"/>
</dbReference>
<dbReference type="SUPFAM" id="SSF55874">
    <property type="entry name" value="ATPase domain of HSP90 chaperone/DNA topoisomerase II/histidine kinase"/>
    <property type="match status" value="1"/>
</dbReference>
<feature type="coiled-coil region" evidence="7">
    <location>
        <begin position="1"/>
        <end position="42"/>
    </location>
</feature>
<evidence type="ECO:0000256" key="5">
    <source>
        <dbReference type="ARBA" id="ARBA00022777"/>
    </source>
</evidence>
<keyword evidence="11" id="KW-0547">Nucleotide-binding</keyword>
<proteinExistence type="predicted"/>
<keyword evidence="5" id="KW-0418">Kinase</keyword>
<dbReference type="InterPro" id="IPR003594">
    <property type="entry name" value="HATPase_dom"/>
</dbReference>
<dbReference type="Proteomes" id="UP001257234">
    <property type="component" value="Unassembled WGS sequence"/>
</dbReference>
<dbReference type="SMART" id="SM00086">
    <property type="entry name" value="PAC"/>
    <property type="match status" value="2"/>
</dbReference>
<organism evidence="11 12">
    <name type="scientific">Christiangramia sediminicola</name>
    <dbReference type="NCBI Taxonomy" id="3073267"/>
    <lineage>
        <taxon>Bacteria</taxon>
        <taxon>Pseudomonadati</taxon>
        <taxon>Bacteroidota</taxon>
        <taxon>Flavobacteriia</taxon>
        <taxon>Flavobacteriales</taxon>
        <taxon>Flavobacteriaceae</taxon>
        <taxon>Christiangramia</taxon>
    </lineage>
</organism>
<keyword evidence="11" id="KW-0067">ATP-binding</keyword>
<keyword evidence="4" id="KW-0808">Transferase</keyword>
<dbReference type="Gene3D" id="3.30.565.10">
    <property type="entry name" value="Histidine kinase-like ATPase, C-terminal domain"/>
    <property type="match status" value="1"/>
</dbReference>